<evidence type="ECO:0000259" key="12">
    <source>
        <dbReference type="PROSITE" id="PS50893"/>
    </source>
</evidence>
<dbReference type="PANTHER" id="PTHR43166">
    <property type="entry name" value="AMINO ACID IMPORT ATP-BINDING PROTEIN"/>
    <property type="match status" value="1"/>
</dbReference>
<dbReference type="CDD" id="cd03258">
    <property type="entry name" value="ABC_MetN_methionine_transporter"/>
    <property type="match status" value="1"/>
</dbReference>
<protein>
    <submittedName>
        <fullName evidence="13">ABC transporter, ATP-binding protein</fullName>
    </submittedName>
</protein>
<evidence type="ECO:0000256" key="9">
    <source>
        <dbReference type="ARBA" id="ARBA00054718"/>
    </source>
</evidence>
<sequence>MAEEQDEPLISFEHVTKEFPPAKRGQDPHVAVDDVSFRIGKGEVFGIIGYSGAGKSTLVRLINELERPTSGTVRVFGQDVTALSEARMQPIRKKIGMVFQQFNLFSSKTVAGNIDYPLKQDHWRKDYRQARVAELLDFVGLKEHSHKYPSQLSGGQKQRVGIARALATHPDILLADEATSALDPQTTSEVLDLLKRANKDFGVTIVLITHQMDVITHIADRVLVMSQGKAVESGPLYRVFAQPREKITRDFVSTAVNTIPSADEVERLRARSAGRLVTVVMRSPDQALGITPSGQRISSMLTHRGITNRILQGGVQDISGKGLGAFTYEFFSGQKESPAAASPGAAGQGVPAGRPDRDLDLDRYVDQLRLANVIVDFGSVSHPIDYDQALAAYQANEQARLRVLEADEWRLDYDRYVEVPAGPDPGSGGRTASDARKGEDE</sequence>
<keyword evidence="2" id="KW-0813">Transport</keyword>
<feature type="compositionally biased region" description="Low complexity" evidence="11">
    <location>
        <begin position="338"/>
        <end position="353"/>
    </location>
</feature>
<proteinExistence type="inferred from homology"/>
<evidence type="ECO:0000256" key="10">
    <source>
        <dbReference type="ARBA" id="ARBA00063837"/>
    </source>
</evidence>
<accession>E6K0P0</accession>
<keyword evidence="8" id="KW-0472">Membrane</keyword>
<evidence type="ECO:0000256" key="7">
    <source>
        <dbReference type="ARBA" id="ARBA00022970"/>
    </source>
</evidence>
<dbReference type="PANTHER" id="PTHR43166:SF30">
    <property type="entry name" value="METHIONINE IMPORT ATP-BINDING PROTEIN METN"/>
    <property type="match status" value="1"/>
</dbReference>
<dbReference type="InterPro" id="IPR050086">
    <property type="entry name" value="MetN_ABC_transporter-like"/>
</dbReference>
<evidence type="ECO:0000256" key="4">
    <source>
        <dbReference type="ARBA" id="ARBA00022741"/>
    </source>
</evidence>
<evidence type="ECO:0000256" key="11">
    <source>
        <dbReference type="SAM" id="MobiDB-lite"/>
    </source>
</evidence>
<organism evidence="13 14">
    <name type="scientific">Parascardovia denticolens DSM 10105 = JCM 12538</name>
    <dbReference type="NCBI Taxonomy" id="864564"/>
    <lineage>
        <taxon>Bacteria</taxon>
        <taxon>Bacillati</taxon>
        <taxon>Actinomycetota</taxon>
        <taxon>Actinomycetes</taxon>
        <taxon>Bifidobacteriales</taxon>
        <taxon>Bifidobacteriaceae</taxon>
        <taxon>Parascardovia</taxon>
    </lineage>
</organism>
<dbReference type="InterPro" id="IPR017871">
    <property type="entry name" value="ABC_transporter-like_CS"/>
</dbReference>
<comment type="subunit">
    <text evidence="10">Homodimer. Forms a membrane-associated complex with FtsX.</text>
</comment>
<dbReference type="RefSeq" id="WP_006288799.1">
    <property type="nucleotide sequence ID" value="NZ_AP012333.1"/>
</dbReference>
<dbReference type="GO" id="GO:0005886">
    <property type="term" value="C:plasma membrane"/>
    <property type="evidence" value="ECO:0007669"/>
    <property type="project" value="UniProtKB-ARBA"/>
</dbReference>
<dbReference type="EMBL" id="AEON01000001">
    <property type="protein sequence ID" value="EFT83371.1"/>
    <property type="molecule type" value="Genomic_DNA"/>
</dbReference>
<keyword evidence="3" id="KW-1003">Cell membrane</keyword>
<dbReference type="SMART" id="SM00382">
    <property type="entry name" value="AAA"/>
    <property type="match status" value="1"/>
</dbReference>
<keyword evidence="4" id="KW-0547">Nucleotide-binding</keyword>
<dbReference type="GO" id="GO:0005524">
    <property type="term" value="F:ATP binding"/>
    <property type="evidence" value="ECO:0007669"/>
    <property type="project" value="UniProtKB-KW"/>
</dbReference>
<dbReference type="PROSITE" id="PS50893">
    <property type="entry name" value="ABC_TRANSPORTER_2"/>
    <property type="match status" value="1"/>
</dbReference>
<evidence type="ECO:0000256" key="3">
    <source>
        <dbReference type="ARBA" id="ARBA00022475"/>
    </source>
</evidence>
<evidence type="ECO:0000256" key="5">
    <source>
        <dbReference type="ARBA" id="ARBA00022840"/>
    </source>
</evidence>
<feature type="region of interest" description="Disordered" evidence="11">
    <location>
        <begin position="418"/>
        <end position="441"/>
    </location>
</feature>
<evidence type="ECO:0000256" key="1">
    <source>
        <dbReference type="ARBA" id="ARBA00005417"/>
    </source>
</evidence>
<dbReference type="InterPro" id="IPR041701">
    <property type="entry name" value="MetN_ABC"/>
</dbReference>
<evidence type="ECO:0000256" key="2">
    <source>
        <dbReference type="ARBA" id="ARBA00022448"/>
    </source>
</evidence>
<dbReference type="Proteomes" id="UP000004946">
    <property type="component" value="Chromosome"/>
</dbReference>
<dbReference type="FunFam" id="3.40.50.300:FF:000056">
    <property type="entry name" value="Cell division ATP-binding protein FtsE"/>
    <property type="match status" value="1"/>
</dbReference>
<name>E6K0P0_PARDN</name>
<dbReference type="Pfam" id="PF00005">
    <property type="entry name" value="ABC_tran"/>
    <property type="match status" value="1"/>
</dbReference>
<keyword evidence="6" id="KW-1278">Translocase</keyword>
<keyword evidence="14" id="KW-1185">Reference proteome</keyword>
<dbReference type="Gene3D" id="3.40.50.300">
    <property type="entry name" value="P-loop containing nucleotide triphosphate hydrolases"/>
    <property type="match status" value="1"/>
</dbReference>
<dbReference type="SUPFAM" id="SSF52540">
    <property type="entry name" value="P-loop containing nucleoside triphosphate hydrolases"/>
    <property type="match status" value="1"/>
</dbReference>
<keyword evidence="7" id="KW-0029">Amino-acid transport</keyword>
<evidence type="ECO:0000256" key="6">
    <source>
        <dbReference type="ARBA" id="ARBA00022967"/>
    </source>
</evidence>
<dbReference type="InterPro" id="IPR003593">
    <property type="entry name" value="AAA+_ATPase"/>
</dbReference>
<dbReference type="GO" id="GO:0006865">
    <property type="term" value="P:amino acid transport"/>
    <property type="evidence" value="ECO:0007669"/>
    <property type="project" value="UniProtKB-KW"/>
</dbReference>
<reference evidence="13 14" key="1">
    <citation type="submission" date="2010-12" db="EMBL/GenBank/DDBJ databases">
        <authorList>
            <person name="Muzny D."/>
            <person name="Qin X."/>
            <person name="Buhay C."/>
            <person name="Dugan-Rocha S."/>
            <person name="Ding Y."/>
            <person name="Chen G."/>
            <person name="Hawes A."/>
            <person name="Holder M."/>
            <person name="Jhangiani S."/>
            <person name="Johnson A."/>
            <person name="Khan Z."/>
            <person name="Li Z."/>
            <person name="Liu W."/>
            <person name="Liu X."/>
            <person name="Perez L."/>
            <person name="Shen H."/>
            <person name="Wang Q."/>
            <person name="Watt J."/>
            <person name="Xi L."/>
            <person name="Xin Y."/>
            <person name="Zhou J."/>
            <person name="Deng J."/>
            <person name="Jiang H."/>
            <person name="Liu Y."/>
            <person name="Qu J."/>
            <person name="Song X.-Z."/>
            <person name="Zhang L."/>
            <person name="Villasana D."/>
            <person name="Johnson A."/>
            <person name="Liu J."/>
            <person name="Liyanage D."/>
            <person name="Lorensuhewa L."/>
            <person name="Robinson T."/>
            <person name="Song A."/>
            <person name="Song B.-B."/>
            <person name="Dinh H."/>
            <person name="Thornton R."/>
            <person name="Coyle M."/>
            <person name="Francisco L."/>
            <person name="Jackson L."/>
            <person name="Javaid M."/>
            <person name="Korchina V."/>
            <person name="Kovar C."/>
            <person name="Mata R."/>
            <person name="Mathew T."/>
            <person name="Ngo R."/>
            <person name="Nguyen L."/>
            <person name="Nguyen N."/>
            <person name="Okwuonu G."/>
            <person name="Ongeri F."/>
            <person name="Pham C."/>
            <person name="Simmons D."/>
            <person name="Wilczek-Boney K."/>
            <person name="Hale W."/>
            <person name="Jakkamsetti A."/>
            <person name="Pham P."/>
            <person name="Ruth R."/>
            <person name="San Lucas F."/>
            <person name="Warren J."/>
            <person name="Zhang J."/>
            <person name="Zhao Z."/>
            <person name="Zhou C."/>
            <person name="Zhu D."/>
            <person name="Lee S."/>
            <person name="Bess C."/>
            <person name="Blankenburg K."/>
            <person name="Forbes L."/>
            <person name="Fu Q."/>
            <person name="Gubbala S."/>
            <person name="Hirani K."/>
            <person name="Jayaseelan J.C."/>
            <person name="Lara F."/>
            <person name="Munidasa M."/>
            <person name="Palculict T."/>
            <person name="Patil S."/>
            <person name="Pu L.-L."/>
            <person name="Saada N."/>
            <person name="Tang L."/>
            <person name="Weissenberger G."/>
            <person name="Zhu Y."/>
            <person name="Hemphill L."/>
            <person name="Shang Y."/>
            <person name="Youmans B."/>
            <person name="Ayvaz T."/>
            <person name="Ross M."/>
            <person name="Santibanez J."/>
            <person name="Aqrawi P."/>
            <person name="Gross S."/>
            <person name="Joshi V."/>
            <person name="Fowler G."/>
            <person name="Nazareth L."/>
            <person name="Reid J."/>
            <person name="Worley K."/>
            <person name="Petrosino J."/>
            <person name="Highlander S."/>
            <person name="Gibbs R."/>
        </authorList>
    </citation>
    <scope>NUCLEOTIDE SEQUENCE [LARGE SCALE GENOMIC DNA]</scope>
    <source>
        <strain evidence="13 14">DSM 10105</strain>
    </source>
</reference>
<evidence type="ECO:0000313" key="14">
    <source>
        <dbReference type="Proteomes" id="UP000004946"/>
    </source>
</evidence>
<dbReference type="PROSITE" id="PS00211">
    <property type="entry name" value="ABC_TRANSPORTER_1"/>
    <property type="match status" value="1"/>
</dbReference>
<feature type="region of interest" description="Disordered" evidence="11">
    <location>
        <begin position="337"/>
        <end position="358"/>
    </location>
</feature>
<comment type="similarity">
    <text evidence="1">Belongs to the ABC transporter superfamily.</text>
</comment>
<dbReference type="GO" id="GO:0016887">
    <property type="term" value="F:ATP hydrolysis activity"/>
    <property type="evidence" value="ECO:0007669"/>
    <property type="project" value="InterPro"/>
</dbReference>
<gene>
    <name evidence="13" type="ORF">HMPREF0620_0376</name>
</gene>
<feature type="domain" description="ABC transporter" evidence="12">
    <location>
        <begin position="10"/>
        <end position="252"/>
    </location>
</feature>
<dbReference type="HOGENOM" id="CLU_000604_1_3_11"/>
<evidence type="ECO:0000313" key="13">
    <source>
        <dbReference type="EMBL" id="EFT83371.1"/>
    </source>
</evidence>
<dbReference type="AlphaFoldDB" id="E6K0P0"/>
<dbReference type="KEGG" id="pdo:PSDT_1218"/>
<keyword evidence="5 13" id="KW-0067">ATP-binding</keyword>
<dbReference type="eggNOG" id="COG1135">
    <property type="taxonomic scope" value="Bacteria"/>
</dbReference>
<evidence type="ECO:0000256" key="8">
    <source>
        <dbReference type="ARBA" id="ARBA00023136"/>
    </source>
</evidence>
<dbReference type="InterPro" id="IPR027417">
    <property type="entry name" value="P-loop_NTPase"/>
</dbReference>
<dbReference type="PATRIC" id="fig|864564.6.peg.1338"/>
<comment type="function">
    <text evidence="9">Part of the ABC transporter FtsEX involved in cellular division. Has ATPase activity.</text>
</comment>
<comment type="caution">
    <text evidence="13">The sequence shown here is derived from an EMBL/GenBank/DDBJ whole genome shotgun (WGS) entry which is preliminary data.</text>
</comment>
<dbReference type="InterPro" id="IPR003439">
    <property type="entry name" value="ABC_transporter-like_ATP-bd"/>
</dbReference>